<dbReference type="InterPro" id="IPR021607">
    <property type="entry name" value="DUF3224"/>
</dbReference>
<dbReference type="Gene3D" id="2.40.350.10">
    <property type="entry name" value="SO1590-like"/>
    <property type="match status" value="1"/>
</dbReference>
<keyword evidence="2" id="KW-1185">Reference proteome</keyword>
<dbReference type="Proteomes" id="UP000319769">
    <property type="component" value="Unassembled WGS sequence"/>
</dbReference>
<dbReference type="InterPro" id="IPR023159">
    <property type="entry name" value="SO1590-like_sf"/>
</dbReference>
<dbReference type="Pfam" id="PF11528">
    <property type="entry name" value="DUF3224"/>
    <property type="match status" value="1"/>
</dbReference>
<sequence length="136" mass="14239">MTNTFAMKNWEEGVVAGPEDGPRFAHVHATFEYSGLIEGVSVCDYLLYYAGEGYEGGGQTAPGYERIEGSVAGRKGSFVIRHEVGYGSTGVQGSFTVVPGSGTGELAGLTGRGTIGGASETMGYSFEYSLDRSGQK</sequence>
<dbReference type="AlphaFoldDB" id="A0A5N0UW65"/>
<organism evidence="1 2">
    <name type="scientific">Amycolatopsis acidicola</name>
    <dbReference type="NCBI Taxonomy" id="2596893"/>
    <lineage>
        <taxon>Bacteria</taxon>
        <taxon>Bacillati</taxon>
        <taxon>Actinomycetota</taxon>
        <taxon>Actinomycetes</taxon>
        <taxon>Pseudonocardiales</taxon>
        <taxon>Pseudonocardiaceae</taxon>
        <taxon>Amycolatopsis</taxon>
    </lineage>
</organism>
<dbReference type="SUPFAM" id="SSF159238">
    <property type="entry name" value="SO1590-like"/>
    <property type="match status" value="1"/>
</dbReference>
<dbReference type="RefSeq" id="WP_144755506.1">
    <property type="nucleotide sequence ID" value="NZ_VMNW02000060.1"/>
</dbReference>
<evidence type="ECO:0000313" key="1">
    <source>
        <dbReference type="EMBL" id="KAA9155044.1"/>
    </source>
</evidence>
<protein>
    <submittedName>
        <fullName evidence="1">DUF3224 domain-containing protein</fullName>
    </submittedName>
</protein>
<dbReference type="EMBL" id="VMNW02000060">
    <property type="protein sequence ID" value="KAA9155044.1"/>
    <property type="molecule type" value="Genomic_DNA"/>
</dbReference>
<gene>
    <name evidence="1" type="ORF">FPZ12_030760</name>
</gene>
<reference evidence="1" key="1">
    <citation type="submission" date="2019-09" db="EMBL/GenBank/DDBJ databases">
        <authorList>
            <person name="Teo W.F.A."/>
            <person name="Duangmal K."/>
        </authorList>
    </citation>
    <scope>NUCLEOTIDE SEQUENCE [LARGE SCALE GENOMIC DNA]</scope>
    <source>
        <strain evidence="1">K81G1</strain>
    </source>
</reference>
<proteinExistence type="predicted"/>
<comment type="caution">
    <text evidence="1">The sequence shown here is derived from an EMBL/GenBank/DDBJ whole genome shotgun (WGS) entry which is preliminary data.</text>
</comment>
<accession>A0A5N0UW65</accession>
<evidence type="ECO:0000313" key="2">
    <source>
        <dbReference type="Proteomes" id="UP000319769"/>
    </source>
</evidence>
<name>A0A5N0UW65_9PSEU</name>
<dbReference type="OrthoDB" id="7947478at2"/>